<keyword evidence="2" id="KW-1185">Reference proteome</keyword>
<reference evidence="1" key="1">
    <citation type="submission" date="2023-08" db="EMBL/GenBank/DDBJ databases">
        <authorList>
            <person name="Alioto T."/>
            <person name="Alioto T."/>
            <person name="Gomez Garrido J."/>
        </authorList>
    </citation>
    <scope>NUCLEOTIDE SEQUENCE</scope>
</reference>
<dbReference type="Proteomes" id="UP001178508">
    <property type="component" value="Chromosome 21"/>
</dbReference>
<accession>A0AAV1HHN0</accession>
<proteinExistence type="predicted"/>
<sequence>MSECDHEEADTRVCVHLKDALEKGSQKVVIRTVDTDIIVILVGLLGQLTKDYPDTGIWVAFGMGKNFQEICINTISQKIGKSISLALPAFHAFTGCDTTSQFRGKGKKSAWAAWKSFPEVTNAFIAMAAEPHQLSQESKTFALLERYTCVLYDKTTNIENVNDLRKDLFAKKSLSMENIPPT</sequence>
<gene>
    <name evidence="1" type="ORF">XNOV1_A028160</name>
</gene>
<dbReference type="PANTHER" id="PTHR46704:SF9">
    <property type="entry name" value="BHLH DOMAIN-CONTAINING PROTEIN"/>
    <property type="match status" value="1"/>
</dbReference>
<evidence type="ECO:0000313" key="1">
    <source>
        <dbReference type="EMBL" id="CAJ1084188.1"/>
    </source>
</evidence>
<dbReference type="PANTHER" id="PTHR46704">
    <property type="entry name" value="CXC DOMAIN-CONTAINING PROTEIN-RELATED"/>
    <property type="match status" value="1"/>
</dbReference>
<dbReference type="AlphaFoldDB" id="A0AAV1HHN0"/>
<dbReference type="EMBL" id="OY660884">
    <property type="protein sequence ID" value="CAJ1084188.1"/>
    <property type="molecule type" value="Genomic_DNA"/>
</dbReference>
<protein>
    <submittedName>
        <fullName evidence="1">Sodium/potassium-transporting ATPase subunit alpha</fullName>
    </submittedName>
</protein>
<name>A0AAV1HHN0_XYRNO</name>
<organism evidence="1 2">
    <name type="scientific">Xyrichtys novacula</name>
    <name type="common">Pearly razorfish</name>
    <name type="synonym">Hemipteronotus novacula</name>
    <dbReference type="NCBI Taxonomy" id="13765"/>
    <lineage>
        <taxon>Eukaryota</taxon>
        <taxon>Metazoa</taxon>
        <taxon>Chordata</taxon>
        <taxon>Craniata</taxon>
        <taxon>Vertebrata</taxon>
        <taxon>Euteleostomi</taxon>
        <taxon>Actinopterygii</taxon>
        <taxon>Neopterygii</taxon>
        <taxon>Teleostei</taxon>
        <taxon>Neoteleostei</taxon>
        <taxon>Acanthomorphata</taxon>
        <taxon>Eupercaria</taxon>
        <taxon>Labriformes</taxon>
        <taxon>Labridae</taxon>
        <taxon>Xyrichtys</taxon>
    </lineage>
</organism>
<evidence type="ECO:0000313" key="2">
    <source>
        <dbReference type="Proteomes" id="UP001178508"/>
    </source>
</evidence>